<dbReference type="Proteomes" id="UP000703269">
    <property type="component" value="Unassembled WGS sequence"/>
</dbReference>
<name>A0A9P3LCW7_9APHY</name>
<proteinExistence type="predicted"/>
<dbReference type="EMBL" id="BPQB01000012">
    <property type="protein sequence ID" value="GJE89292.1"/>
    <property type="molecule type" value="Genomic_DNA"/>
</dbReference>
<feature type="compositionally biased region" description="Polar residues" evidence="1">
    <location>
        <begin position="1"/>
        <end position="19"/>
    </location>
</feature>
<sequence length="588" mass="64922">MTYTNLPDSSSYNLPQARSEQPGGSLGRKYKATVKSERRGHSSSFPIEQLSVDLLIRCLHWYIVGVCEAAARHSHSSKLFHLEDGHILEDTRGPAPYSWLAIRHVCRAWRKIALTYPQLSAHIFLTRPECVQDLLGRVGPVEITVYDASIEYNTKHRARVADSCSLILAHFAQVAHGRLCVMDDTLAKELSEALGDRSCNARSLALVFTQLGIRQSPFPAGAHFPELRELSCHNMALPNLALNAPRLRALRLTSDIGMNMLSADVLALLGSTSGLEELVLDGILAESETWPHVHEVDPETARWHTVTLPTLRLLRVSTQYATTAMFFLHQVLHPATTALDISFASLGRDLHVYCDCLVAIVLDKIDAWLSLDKLPFRCLSLACTGTKHKGSFLLRLSQDDFNLDPSTPTREIPFFQLSSQGAEPVDQTFFVALVHALPLADSITSASITQSGGYWHMLNWAELLTSLTQLEVLRLGYETHRGPARRAAPSRKISALDPAALAPRLRLLAVSEARVSHLDPSHSVPLAQLAFALSARADSARRAGDTHGLVVQVERDGMLPWPRLPQSKVSRWLGSLLPSSSSTARSRR</sequence>
<evidence type="ECO:0008006" key="4">
    <source>
        <dbReference type="Google" id="ProtNLM"/>
    </source>
</evidence>
<gene>
    <name evidence="2" type="ORF">PsYK624_053890</name>
</gene>
<evidence type="ECO:0000313" key="3">
    <source>
        <dbReference type="Proteomes" id="UP000703269"/>
    </source>
</evidence>
<comment type="caution">
    <text evidence="2">The sequence shown here is derived from an EMBL/GenBank/DDBJ whole genome shotgun (WGS) entry which is preliminary data.</text>
</comment>
<feature type="region of interest" description="Disordered" evidence="1">
    <location>
        <begin position="1"/>
        <end position="29"/>
    </location>
</feature>
<keyword evidence="3" id="KW-1185">Reference proteome</keyword>
<evidence type="ECO:0000313" key="2">
    <source>
        <dbReference type="EMBL" id="GJE89292.1"/>
    </source>
</evidence>
<protein>
    <recommendedName>
        <fullName evidence="4">F-box domain-containing protein</fullName>
    </recommendedName>
</protein>
<accession>A0A9P3LCW7</accession>
<organism evidence="2 3">
    <name type="scientific">Phanerochaete sordida</name>
    <dbReference type="NCBI Taxonomy" id="48140"/>
    <lineage>
        <taxon>Eukaryota</taxon>
        <taxon>Fungi</taxon>
        <taxon>Dikarya</taxon>
        <taxon>Basidiomycota</taxon>
        <taxon>Agaricomycotina</taxon>
        <taxon>Agaricomycetes</taxon>
        <taxon>Polyporales</taxon>
        <taxon>Phanerochaetaceae</taxon>
        <taxon>Phanerochaete</taxon>
    </lineage>
</organism>
<dbReference type="AlphaFoldDB" id="A0A9P3LCW7"/>
<evidence type="ECO:0000256" key="1">
    <source>
        <dbReference type="SAM" id="MobiDB-lite"/>
    </source>
</evidence>
<dbReference type="OrthoDB" id="2744437at2759"/>
<reference evidence="2 3" key="1">
    <citation type="submission" date="2021-08" db="EMBL/GenBank/DDBJ databases">
        <title>Draft Genome Sequence of Phanerochaete sordida strain YK-624.</title>
        <authorList>
            <person name="Mori T."/>
            <person name="Dohra H."/>
            <person name="Suzuki T."/>
            <person name="Kawagishi H."/>
            <person name="Hirai H."/>
        </authorList>
    </citation>
    <scope>NUCLEOTIDE SEQUENCE [LARGE SCALE GENOMIC DNA]</scope>
    <source>
        <strain evidence="2 3">YK-624</strain>
    </source>
</reference>